<protein>
    <submittedName>
        <fullName evidence="1">Uncharacterized protein</fullName>
    </submittedName>
</protein>
<evidence type="ECO:0000313" key="1">
    <source>
        <dbReference type="EMBL" id="KCZ82476.1"/>
    </source>
</evidence>
<keyword evidence="2" id="KW-1185">Reference proteome</keyword>
<gene>
    <name evidence="1" type="ORF">H312_00134</name>
</gene>
<dbReference type="EMBL" id="KK365130">
    <property type="protein sequence ID" value="KCZ82476.1"/>
    <property type="molecule type" value="Genomic_DNA"/>
</dbReference>
<accession>A0A059F671</accession>
<sequence>MQNHGKKKAAVDNDENLEYVKELLKERNNISNLKEIAIIIPDDYLAWDTLKSLFMKDKNLLKEHGDINLKALMTNPKSYS</sequence>
<dbReference type="HOGENOM" id="CLU_2596438_0_0_1"/>
<feature type="non-terminal residue" evidence="1">
    <location>
        <position position="80"/>
    </location>
</feature>
<dbReference type="AlphaFoldDB" id="A0A059F671"/>
<proteinExistence type="predicted"/>
<dbReference type="Proteomes" id="UP000030655">
    <property type="component" value="Unassembled WGS sequence"/>
</dbReference>
<name>A0A059F671_9MICR</name>
<evidence type="ECO:0000313" key="2">
    <source>
        <dbReference type="Proteomes" id="UP000030655"/>
    </source>
</evidence>
<reference evidence="1 2" key="2">
    <citation type="submission" date="2014-03" db="EMBL/GenBank/DDBJ databases">
        <title>The Genome Sequence of Anncaliia algerae insect isolate PRA339.</title>
        <authorList>
            <consortium name="The Broad Institute Genome Sequencing Platform"/>
            <consortium name="The Broad Institute Genome Sequencing Center for Infectious Disease"/>
            <person name="Cuomo C."/>
            <person name="Becnel J."/>
            <person name="Sanscrainte N."/>
            <person name="Walker B."/>
            <person name="Young S.K."/>
            <person name="Zeng Q."/>
            <person name="Gargeya S."/>
            <person name="Fitzgerald M."/>
            <person name="Haas B."/>
            <person name="Abouelleil A."/>
            <person name="Alvarado L."/>
            <person name="Arachchi H.M."/>
            <person name="Berlin A.M."/>
            <person name="Chapman S.B."/>
            <person name="Dewar J."/>
            <person name="Goldberg J."/>
            <person name="Griggs A."/>
            <person name="Gujja S."/>
            <person name="Hansen M."/>
            <person name="Howarth C."/>
            <person name="Imamovic A."/>
            <person name="Larimer J."/>
            <person name="McCowan C."/>
            <person name="Murphy C."/>
            <person name="Neiman D."/>
            <person name="Pearson M."/>
            <person name="Priest M."/>
            <person name="Roberts A."/>
            <person name="Saif S."/>
            <person name="Shea T."/>
            <person name="Sisk P."/>
            <person name="Sykes S."/>
            <person name="Wortman J."/>
            <person name="Nusbaum C."/>
            <person name="Birren B."/>
        </authorList>
    </citation>
    <scope>NUCLEOTIDE SEQUENCE [LARGE SCALE GENOMIC DNA]</scope>
    <source>
        <strain evidence="1 2">PRA339</strain>
    </source>
</reference>
<reference evidence="2" key="1">
    <citation type="submission" date="2013-02" db="EMBL/GenBank/DDBJ databases">
        <authorList>
            <consortium name="The Broad Institute Genome Sequencing Platform"/>
            <person name="Cuomo C."/>
            <person name="Becnel J."/>
            <person name="Sanscrainte N."/>
            <person name="Walker B."/>
            <person name="Young S.K."/>
            <person name="Zeng Q."/>
            <person name="Gargeya S."/>
            <person name="Fitzgerald M."/>
            <person name="Haas B."/>
            <person name="Abouelleil A."/>
            <person name="Alvarado L."/>
            <person name="Arachchi H.M."/>
            <person name="Berlin A.M."/>
            <person name="Chapman S.B."/>
            <person name="Dewar J."/>
            <person name="Goldberg J."/>
            <person name="Griggs A."/>
            <person name="Gujja S."/>
            <person name="Hansen M."/>
            <person name="Howarth C."/>
            <person name="Imamovic A."/>
            <person name="Larimer J."/>
            <person name="McCowan C."/>
            <person name="Murphy C."/>
            <person name="Neiman D."/>
            <person name="Pearson M."/>
            <person name="Priest M."/>
            <person name="Roberts A."/>
            <person name="Saif S."/>
            <person name="Shea T."/>
            <person name="Sisk P."/>
            <person name="Sykes S."/>
            <person name="Wortman J."/>
            <person name="Nusbaum C."/>
            <person name="Birren B."/>
        </authorList>
    </citation>
    <scope>NUCLEOTIDE SEQUENCE [LARGE SCALE GENOMIC DNA]</scope>
    <source>
        <strain evidence="2">PRA339</strain>
    </source>
</reference>
<dbReference type="VEuPathDB" id="MicrosporidiaDB:H312_00134"/>
<organism evidence="1 2">
    <name type="scientific">Anncaliia algerae PRA339</name>
    <dbReference type="NCBI Taxonomy" id="1288291"/>
    <lineage>
        <taxon>Eukaryota</taxon>
        <taxon>Fungi</taxon>
        <taxon>Fungi incertae sedis</taxon>
        <taxon>Microsporidia</taxon>
        <taxon>Tubulinosematoidea</taxon>
        <taxon>Tubulinosematidae</taxon>
        <taxon>Anncaliia</taxon>
    </lineage>
</organism>